<keyword evidence="4" id="KW-0249">Electron transport</keyword>
<feature type="signal peptide" evidence="7">
    <location>
        <begin position="1"/>
        <end position="27"/>
    </location>
</feature>
<dbReference type="Pfam" id="PF00034">
    <property type="entry name" value="Cytochrom_C"/>
    <property type="match status" value="1"/>
</dbReference>
<dbReference type="GO" id="GO:0009055">
    <property type="term" value="F:electron transfer activity"/>
    <property type="evidence" value="ECO:0007669"/>
    <property type="project" value="InterPro"/>
</dbReference>
<dbReference type="EMBL" id="QAYG01000009">
    <property type="protein sequence ID" value="PTW58828.1"/>
    <property type="molecule type" value="Genomic_DNA"/>
</dbReference>
<sequence>MRNTEGARMLRAALCCVAAFCAGAIIAAPAAAGDLEAGRKKVRTTCQVCHGLNGLGTNPTVPNLAGESETYIVKQLKAFRSGARTHEQMSIIAKGLSDDDIANAAAYFSAIKVTATPPK</sequence>
<keyword evidence="5 6" id="KW-0408">Iron</keyword>
<dbReference type="InterPro" id="IPR036909">
    <property type="entry name" value="Cyt_c-like_dom_sf"/>
</dbReference>
<dbReference type="InterPro" id="IPR009056">
    <property type="entry name" value="Cyt_c-like_dom"/>
</dbReference>
<evidence type="ECO:0000256" key="3">
    <source>
        <dbReference type="ARBA" id="ARBA00022723"/>
    </source>
</evidence>
<evidence type="ECO:0000313" key="9">
    <source>
        <dbReference type="EMBL" id="PTW58828.1"/>
    </source>
</evidence>
<comment type="caution">
    <text evidence="9">The sequence shown here is derived from an EMBL/GenBank/DDBJ whole genome shotgun (WGS) entry which is preliminary data.</text>
</comment>
<evidence type="ECO:0000256" key="5">
    <source>
        <dbReference type="ARBA" id="ARBA00023004"/>
    </source>
</evidence>
<dbReference type="PANTHER" id="PTHR33751:SF9">
    <property type="entry name" value="CYTOCHROME C4"/>
    <property type="match status" value="1"/>
</dbReference>
<feature type="chain" id="PRO_5015626116" evidence="7">
    <location>
        <begin position="28"/>
        <end position="119"/>
    </location>
</feature>
<evidence type="ECO:0000256" key="2">
    <source>
        <dbReference type="ARBA" id="ARBA00022617"/>
    </source>
</evidence>
<dbReference type="InterPro" id="IPR050597">
    <property type="entry name" value="Cytochrome_c_Oxidase_Subunit"/>
</dbReference>
<dbReference type="PROSITE" id="PS51007">
    <property type="entry name" value="CYTC"/>
    <property type="match status" value="1"/>
</dbReference>
<organism evidence="9 10">
    <name type="scientific">Breoghania corrubedonensis</name>
    <dbReference type="NCBI Taxonomy" id="665038"/>
    <lineage>
        <taxon>Bacteria</taxon>
        <taxon>Pseudomonadati</taxon>
        <taxon>Pseudomonadota</taxon>
        <taxon>Alphaproteobacteria</taxon>
        <taxon>Hyphomicrobiales</taxon>
        <taxon>Stappiaceae</taxon>
        <taxon>Breoghania</taxon>
    </lineage>
</organism>
<evidence type="ECO:0000256" key="6">
    <source>
        <dbReference type="PROSITE-ProRule" id="PRU00433"/>
    </source>
</evidence>
<keyword evidence="2 6" id="KW-0349">Heme</keyword>
<proteinExistence type="predicted"/>
<name>A0A2T5V502_9HYPH</name>
<evidence type="ECO:0000256" key="7">
    <source>
        <dbReference type="SAM" id="SignalP"/>
    </source>
</evidence>
<evidence type="ECO:0000256" key="1">
    <source>
        <dbReference type="ARBA" id="ARBA00022448"/>
    </source>
</evidence>
<dbReference type="Proteomes" id="UP000244081">
    <property type="component" value="Unassembled WGS sequence"/>
</dbReference>
<dbReference type="SUPFAM" id="SSF46626">
    <property type="entry name" value="Cytochrome c"/>
    <property type="match status" value="1"/>
</dbReference>
<accession>A0A2T5V502</accession>
<keyword evidence="10" id="KW-1185">Reference proteome</keyword>
<keyword evidence="3 6" id="KW-0479">Metal-binding</keyword>
<dbReference type="GO" id="GO:0020037">
    <property type="term" value="F:heme binding"/>
    <property type="evidence" value="ECO:0007669"/>
    <property type="project" value="InterPro"/>
</dbReference>
<dbReference type="AlphaFoldDB" id="A0A2T5V502"/>
<evidence type="ECO:0000313" key="10">
    <source>
        <dbReference type="Proteomes" id="UP000244081"/>
    </source>
</evidence>
<keyword evidence="7" id="KW-0732">Signal</keyword>
<protein>
    <submittedName>
        <fullName evidence="9">Cytochrome c553</fullName>
    </submittedName>
</protein>
<evidence type="ECO:0000259" key="8">
    <source>
        <dbReference type="PROSITE" id="PS51007"/>
    </source>
</evidence>
<dbReference type="Gene3D" id="1.10.760.10">
    <property type="entry name" value="Cytochrome c-like domain"/>
    <property type="match status" value="1"/>
</dbReference>
<dbReference type="GO" id="GO:0046872">
    <property type="term" value="F:metal ion binding"/>
    <property type="evidence" value="ECO:0007669"/>
    <property type="project" value="UniProtKB-KW"/>
</dbReference>
<gene>
    <name evidence="9" type="ORF">C8N35_109133</name>
</gene>
<feature type="domain" description="Cytochrome c" evidence="8">
    <location>
        <begin position="33"/>
        <end position="112"/>
    </location>
</feature>
<reference evidence="9 10" key="1">
    <citation type="submission" date="2018-04" db="EMBL/GenBank/DDBJ databases">
        <title>Genomic Encyclopedia of Archaeal and Bacterial Type Strains, Phase II (KMG-II): from individual species to whole genera.</title>
        <authorList>
            <person name="Goeker M."/>
        </authorList>
    </citation>
    <scope>NUCLEOTIDE SEQUENCE [LARGE SCALE GENOMIC DNA]</scope>
    <source>
        <strain evidence="9 10">DSM 23382</strain>
    </source>
</reference>
<dbReference type="RefSeq" id="WP_170122174.1">
    <property type="nucleotide sequence ID" value="NZ_QAYG01000009.1"/>
</dbReference>
<keyword evidence="1" id="KW-0813">Transport</keyword>
<evidence type="ECO:0000256" key="4">
    <source>
        <dbReference type="ARBA" id="ARBA00022982"/>
    </source>
</evidence>
<dbReference type="PANTHER" id="PTHR33751">
    <property type="entry name" value="CBB3-TYPE CYTOCHROME C OXIDASE SUBUNIT FIXP"/>
    <property type="match status" value="1"/>
</dbReference>